<dbReference type="Pfam" id="PF09350">
    <property type="entry name" value="DJC28_CD"/>
    <property type="match status" value="1"/>
</dbReference>
<sequence>MARPDDHATPDPSVAAARYRLARGSGAGPAAARGGLTGVAGGGATTGGDADERPRPTADQLRSIAKTSLDLAIERGEFDHLPLAGKPLPGLTGTHDPDWWIKAKIEREGLTGVAPPALSLRTENEQLDDLLDTMATESSVRATVAGFNDRVVEARRQLTGGPPVVTPTRDPDVEVIRWQERRDARRAEAARQAAALVAAQPRTWRERRAARAAARASRRRPS</sequence>
<evidence type="ECO:0000313" key="3">
    <source>
        <dbReference type="EMBL" id="RKR75992.1"/>
    </source>
</evidence>
<feature type="region of interest" description="Disordered" evidence="1">
    <location>
        <begin position="202"/>
        <end position="222"/>
    </location>
</feature>
<name>A0A495IIZ5_9MICO</name>
<dbReference type="RefSeq" id="WP_121370865.1">
    <property type="nucleotide sequence ID" value="NZ_RBKS01000001.1"/>
</dbReference>
<feature type="compositionally biased region" description="Low complexity" evidence="1">
    <location>
        <begin position="24"/>
        <end position="34"/>
    </location>
</feature>
<comment type="caution">
    <text evidence="3">The sequence shown here is derived from an EMBL/GenBank/DDBJ whole genome shotgun (WGS) entry which is preliminary data.</text>
</comment>
<reference evidence="3 4" key="1">
    <citation type="submission" date="2018-10" db="EMBL/GenBank/DDBJ databases">
        <title>Sequencing the genomes of 1000 actinobacteria strains.</title>
        <authorList>
            <person name="Klenk H.-P."/>
        </authorList>
    </citation>
    <scope>NUCLEOTIDE SEQUENCE [LARGE SCALE GENOMIC DNA]</scope>
    <source>
        <strain evidence="3 4">DSM 17894</strain>
    </source>
</reference>
<organism evidence="3 4">
    <name type="scientific">Frondihabitans australicus</name>
    <dbReference type="NCBI Taxonomy" id="386892"/>
    <lineage>
        <taxon>Bacteria</taxon>
        <taxon>Bacillati</taxon>
        <taxon>Actinomycetota</taxon>
        <taxon>Actinomycetes</taxon>
        <taxon>Micrococcales</taxon>
        <taxon>Microbacteriaceae</taxon>
        <taxon>Frondihabitans</taxon>
    </lineage>
</organism>
<gene>
    <name evidence="3" type="ORF">C8E83_3156</name>
</gene>
<dbReference type="EMBL" id="RBKS01000001">
    <property type="protein sequence ID" value="RKR75992.1"/>
    <property type="molecule type" value="Genomic_DNA"/>
</dbReference>
<feature type="compositionally biased region" description="Gly residues" evidence="1">
    <location>
        <begin position="35"/>
        <end position="46"/>
    </location>
</feature>
<proteinExistence type="predicted"/>
<accession>A0A495IIZ5</accession>
<feature type="domain" description="DnaJ homologue subfamily C member 28 conserved" evidence="2">
    <location>
        <begin position="72"/>
        <end position="132"/>
    </location>
</feature>
<feature type="region of interest" description="Disordered" evidence="1">
    <location>
        <begin position="24"/>
        <end position="59"/>
    </location>
</feature>
<dbReference type="AlphaFoldDB" id="A0A495IIZ5"/>
<protein>
    <submittedName>
        <fullName evidence="3">Uncharacterized protein DUF1992</fullName>
    </submittedName>
</protein>
<evidence type="ECO:0000259" key="2">
    <source>
        <dbReference type="Pfam" id="PF09350"/>
    </source>
</evidence>
<dbReference type="OrthoDB" id="3395286at2"/>
<evidence type="ECO:0000256" key="1">
    <source>
        <dbReference type="SAM" id="MobiDB-lite"/>
    </source>
</evidence>
<evidence type="ECO:0000313" key="4">
    <source>
        <dbReference type="Proteomes" id="UP000280008"/>
    </source>
</evidence>
<keyword evidence="4" id="KW-1185">Reference proteome</keyword>
<dbReference type="Proteomes" id="UP000280008">
    <property type="component" value="Unassembled WGS sequence"/>
</dbReference>
<dbReference type="InterPro" id="IPR018961">
    <property type="entry name" value="DnaJ_homolog_subfam-C_membr-28"/>
</dbReference>